<evidence type="ECO:0000256" key="3">
    <source>
        <dbReference type="ARBA" id="ARBA00022692"/>
    </source>
</evidence>
<dbReference type="PANTHER" id="PTHR23505:SF79">
    <property type="entry name" value="PROTEIN SPINSTER"/>
    <property type="match status" value="1"/>
</dbReference>
<feature type="transmembrane region" description="Helical" evidence="6">
    <location>
        <begin position="137"/>
        <end position="159"/>
    </location>
</feature>
<evidence type="ECO:0000256" key="2">
    <source>
        <dbReference type="ARBA" id="ARBA00022448"/>
    </source>
</evidence>
<evidence type="ECO:0000256" key="4">
    <source>
        <dbReference type="ARBA" id="ARBA00022989"/>
    </source>
</evidence>
<accession>A0A554JCD1</accession>
<name>A0A554JCD1_9BACT</name>
<proteinExistence type="predicted"/>
<feature type="transmembrane region" description="Helical" evidence="6">
    <location>
        <begin position="12"/>
        <end position="29"/>
    </location>
</feature>
<evidence type="ECO:0000256" key="6">
    <source>
        <dbReference type="SAM" id="Phobius"/>
    </source>
</evidence>
<feature type="transmembrane region" description="Helical" evidence="6">
    <location>
        <begin position="278"/>
        <end position="296"/>
    </location>
</feature>
<feature type="transmembrane region" description="Helical" evidence="6">
    <location>
        <begin position="245"/>
        <end position="266"/>
    </location>
</feature>
<feature type="transmembrane region" description="Helical" evidence="6">
    <location>
        <begin position="377"/>
        <end position="395"/>
    </location>
</feature>
<dbReference type="Gene3D" id="1.20.1250.20">
    <property type="entry name" value="MFS general substrate transporter like domains"/>
    <property type="match status" value="1"/>
</dbReference>
<evidence type="ECO:0000256" key="5">
    <source>
        <dbReference type="ARBA" id="ARBA00023136"/>
    </source>
</evidence>
<dbReference type="InterPro" id="IPR036259">
    <property type="entry name" value="MFS_trans_sf"/>
</dbReference>
<evidence type="ECO:0000256" key="1">
    <source>
        <dbReference type="ARBA" id="ARBA00004141"/>
    </source>
</evidence>
<dbReference type="PROSITE" id="PS50850">
    <property type="entry name" value="MFS"/>
    <property type="match status" value="1"/>
</dbReference>
<feature type="transmembrane region" description="Helical" evidence="6">
    <location>
        <begin position="302"/>
        <end position="325"/>
    </location>
</feature>
<comment type="caution">
    <text evidence="8">The sequence shown here is derived from an EMBL/GenBank/DDBJ whole genome shotgun (WGS) entry which is preliminary data.</text>
</comment>
<sequence length="410" mass="45092">MHKFTREQTQIIWVLALVNFFNYVDRQVIFPLFNSIQAEFGVSDTQLGLLGSVFMLVHSLASVPLGMLADKYSRKLLITAGVTFWSFASFFSGMATSFKALLGIRSMVGIGEASYAPAATAMISDNFPQEERAMAQGYFNAGMFIGGTLGAALGGIIAYHFNWRYAFFFVSAPGFLLAFFSSRLYDKTEKSVHPKIPFKQLLKNPALLWAIVGGTLTAFAGGGYIAWGVEFVRRYKGYNIQEASIILGLTMMIAGVLGVFLGGYVADRLHKKFAWGRSDTIAWSLLIAAPLMFLGLQANGKYFLLLFFLGSMFLSAYHSPATAVIHDVVPKQARATAFAFYVLIIHLFGDTTAPAVVGRISDLSQSRFGGDGGLRHGLEFVTIFVFLAGICFFYVSKSIRNKTSPEYIED</sequence>
<dbReference type="PANTHER" id="PTHR23505">
    <property type="entry name" value="SPINSTER"/>
    <property type="match status" value="1"/>
</dbReference>
<evidence type="ECO:0000313" key="8">
    <source>
        <dbReference type="EMBL" id="TSC66037.1"/>
    </source>
</evidence>
<comment type="subcellular location">
    <subcellularLocation>
        <location evidence="1">Membrane</location>
        <topology evidence="1">Multi-pass membrane protein</topology>
    </subcellularLocation>
</comment>
<keyword evidence="4 6" id="KW-1133">Transmembrane helix</keyword>
<feature type="domain" description="Major facilitator superfamily (MFS) profile" evidence="7">
    <location>
        <begin position="11"/>
        <end position="400"/>
    </location>
</feature>
<dbReference type="Pfam" id="PF07690">
    <property type="entry name" value="MFS_1"/>
    <property type="match status" value="1"/>
</dbReference>
<dbReference type="InterPro" id="IPR044770">
    <property type="entry name" value="MFS_spinster-like"/>
</dbReference>
<organism evidence="8 9">
    <name type="scientific">Candidatus Doudnabacteria bacterium Gr01-1014_77</name>
    <dbReference type="NCBI Taxonomy" id="2017133"/>
    <lineage>
        <taxon>Bacteria</taxon>
        <taxon>Candidatus Doudnaibacteriota</taxon>
    </lineage>
</organism>
<evidence type="ECO:0000259" key="7">
    <source>
        <dbReference type="PROSITE" id="PS50850"/>
    </source>
</evidence>
<reference evidence="8 9" key="1">
    <citation type="submission" date="2017-07" db="EMBL/GenBank/DDBJ databases">
        <title>Mechanisms for carbon and nitrogen cycling indicate functional differentiation within the Candidate Phyla Radiation.</title>
        <authorList>
            <person name="Danczak R.E."/>
            <person name="Johnston M.D."/>
            <person name="Kenah C."/>
            <person name="Slattery M."/>
            <person name="Wrighton K.C."/>
            <person name="Wilkins M.J."/>
        </authorList>
    </citation>
    <scope>NUCLEOTIDE SEQUENCE [LARGE SCALE GENOMIC DNA]</scope>
    <source>
        <strain evidence="8">Gr01-1014_77</strain>
    </source>
</reference>
<protein>
    <submittedName>
        <fullName evidence="8">Arabinose efflux permease</fullName>
    </submittedName>
</protein>
<keyword evidence="3 6" id="KW-0812">Transmembrane</keyword>
<dbReference type="InterPro" id="IPR020846">
    <property type="entry name" value="MFS_dom"/>
</dbReference>
<dbReference type="GO" id="GO:0022857">
    <property type="term" value="F:transmembrane transporter activity"/>
    <property type="evidence" value="ECO:0007669"/>
    <property type="project" value="InterPro"/>
</dbReference>
<keyword evidence="2" id="KW-0813">Transport</keyword>
<feature type="transmembrane region" description="Helical" evidence="6">
    <location>
        <begin position="104"/>
        <end position="125"/>
    </location>
</feature>
<dbReference type="EMBL" id="VMFF01000017">
    <property type="protein sequence ID" value="TSC66037.1"/>
    <property type="molecule type" value="Genomic_DNA"/>
</dbReference>
<feature type="transmembrane region" description="Helical" evidence="6">
    <location>
        <begin position="337"/>
        <end position="357"/>
    </location>
</feature>
<dbReference type="Proteomes" id="UP000319613">
    <property type="component" value="Unassembled WGS sequence"/>
</dbReference>
<feature type="transmembrane region" description="Helical" evidence="6">
    <location>
        <begin position="49"/>
        <end position="69"/>
    </location>
</feature>
<dbReference type="GO" id="GO:0016020">
    <property type="term" value="C:membrane"/>
    <property type="evidence" value="ECO:0007669"/>
    <property type="project" value="UniProtKB-SubCell"/>
</dbReference>
<gene>
    <name evidence="8" type="ORF">G01um101477_243</name>
</gene>
<feature type="transmembrane region" description="Helical" evidence="6">
    <location>
        <begin position="165"/>
        <end position="185"/>
    </location>
</feature>
<feature type="transmembrane region" description="Helical" evidence="6">
    <location>
        <begin position="206"/>
        <end position="225"/>
    </location>
</feature>
<keyword evidence="5 6" id="KW-0472">Membrane</keyword>
<feature type="transmembrane region" description="Helical" evidence="6">
    <location>
        <begin position="76"/>
        <end position="98"/>
    </location>
</feature>
<dbReference type="SUPFAM" id="SSF103473">
    <property type="entry name" value="MFS general substrate transporter"/>
    <property type="match status" value="1"/>
</dbReference>
<dbReference type="InterPro" id="IPR011701">
    <property type="entry name" value="MFS"/>
</dbReference>
<evidence type="ECO:0000313" key="9">
    <source>
        <dbReference type="Proteomes" id="UP000319613"/>
    </source>
</evidence>
<dbReference type="CDD" id="cd17328">
    <property type="entry name" value="MFS_spinster_like"/>
    <property type="match status" value="1"/>
</dbReference>
<dbReference type="AlphaFoldDB" id="A0A554JCD1"/>